<name>A0A2G5SH09_9PELO</name>
<comment type="caution">
    <text evidence="1">The sequence shown here is derived from an EMBL/GenBank/DDBJ whole genome shotgun (WGS) entry which is preliminary data.</text>
</comment>
<keyword evidence="2" id="KW-1185">Reference proteome</keyword>
<dbReference type="Proteomes" id="UP000230233">
    <property type="component" value="Unassembled WGS sequence"/>
</dbReference>
<organism evidence="1 2">
    <name type="scientific">Caenorhabditis nigoni</name>
    <dbReference type="NCBI Taxonomy" id="1611254"/>
    <lineage>
        <taxon>Eukaryota</taxon>
        <taxon>Metazoa</taxon>
        <taxon>Ecdysozoa</taxon>
        <taxon>Nematoda</taxon>
        <taxon>Chromadorea</taxon>
        <taxon>Rhabditida</taxon>
        <taxon>Rhabditina</taxon>
        <taxon>Rhabditomorpha</taxon>
        <taxon>Rhabditoidea</taxon>
        <taxon>Rhabditidae</taxon>
        <taxon>Peloderinae</taxon>
        <taxon>Caenorhabditis</taxon>
    </lineage>
</organism>
<accession>A0A2G5SH09</accession>
<dbReference type="EMBL" id="PDUG01000008">
    <property type="protein sequence ID" value="PIC14199.1"/>
    <property type="molecule type" value="Genomic_DNA"/>
</dbReference>
<protein>
    <submittedName>
        <fullName evidence="1">Uncharacterized protein</fullName>
    </submittedName>
</protein>
<dbReference type="AlphaFoldDB" id="A0A2G5SH09"/>
<gene>
    <name evidence="1" type="ORF">B9Z55_027190</name>
</gene>
<sequence length="157" mass="18048">MLYYKMANGKSEKEKKESGALLHKLTRPQVSFATREMKQLALAKDLLEEAGMDTDQEEHGRDDLLELVTHLSDYQIILWGIHEKEVVATELERFNENGKNFIGLFYQNGHYEFVTHTLDPKPARFCYKCSKFAGNNHFKACAAICNRCGKYDCHPGK</sequence>
<proteinExistence type="predicted"/>
<evidence type="ECO:0000313" key="2">
    <source>
        <dbReference type="Proteomes" id="UP000230233"/>
    </source>
</evidence>
<reference evidence="2" key="1">
    <citation type="submission" date="2017-10" db="EMBL/GenBank/DDBJ databases">
        <title>Rapid genome shrinkage in a self-fertile nematode reveals novel sperm competition proteins.</title>
        <authorList>
            <person name="Yin D."/>
            <person name="Schwarz E.M."/>
            <person name="Thomas C.G."/>
            <person name="Felde R.L."/>
            <person name="Korf I.F."/>
            <person name="Cutter A.D."/>
            <person name="Schartner C.M."/>
            <person name="Ralston E.J."/>
            <person name="Meyer B.J."/>
            <person name="Haag E.S."/>
        </authorList>
    </citation>
    <scope>NUCLEOTIDE SEQUENCE [LARGE SCALE GENOMIC DNA]</scope>
    <source>
        <strain evidence="2">JU1422</strain>
    </source>
</reference>
<dbReference type="OrthoDB" id="5873353at2759"/>
<evidence type="ECO:0000313" key="1">
    <source>
        <dbReference type="EMBL" id="PIC14199.1"/>
    </source>
</evidence>